<gene>
    <name evidence="1" type="ORF">K493DRAFT_9390</name>
</gene>
<dbReference type="Proteomes" id="UP000193498">
    <property type="component" value="Unassembled WGS sequence"/>
</dbReference>
<keyword evidence="2" id="KW-1185">Reference proteome</keyword>
<evidence type="ECO:0000313" key="1">
    <source>
        <dbReference type="EMBL" id="ORY06974.1"/>
    </source>
</evidence>
<reference evidence="1 2" key="1">
    <citation type="submission" date="2016-07" db="EMBL/GenBank/DDBJ databases">
        <title>Pervasive Adenine N6-methylation of Active Genes in Fungi.</title>
        <authorList>
            <consortium name="DOE Joint Genome Institute"/>
            <person name="Mondo S.J."/>
            <person name="Dannebaum R.O."/>
            <person name="Kuo R.C."/>
            <person name="Labutti K."/>
            <person name="Haridas S."/>
            <person name="Kuo A."/>
            <person name="Salamov A."/>
            <person name="Ahrendt S.R."/>
            <person name="Lipzen A."/>
            <person name="Sullivan W."/>
            <person name="Andreopoulos W.B."/>
            <person name="Clum A."/>
            <person name="Lindquist E."/>
            <person name="Daum C."/>
            <person name="Ramamoorthy G.K."/>
            <person name="Gryganskyi A."/>
            <person name="Culley D."/>
            <person name="Magnuson J.K."/>
            <person name="James T.Y."/>
            <person name="O'Malley M.A."/>
            <person name="Stajich J.E."/>
            <person name="Spatafora J.W."/>
            <person name="Visel A."/>
            <person name="Grigoriev I.V."/>
        </authorList>
    </citation>
    <scope>NUCLEOTIDE SEQUENCE [LARGE SCALE GENOMIC DNA]</scope>
    <source>
        <strain evidence="1 2">CBS 931.73</strain>
    </source>
</reference>
<sequence length="52" mass="5848">MNTVHPVPRVQVQAKSVNAPNKLNLTGAVTLLQIHSVFSHWEPIHHHAHFAH</sequence>
<protein>
    <submittedName>
        <fullName evidence="1">Uncharacterized protein</fullName>
    </submittedName>
</protein>
<dbReference type="EMBL" id="MCFE01000012">
    <property type="protein sequence ID" value="ORY06974.1"/>
    <property type="molecule type" value="Genomic_DNA"/>
</dbReference>
<organism evidence="1 2">
    <name type="scientific">Basidiobolus meristosporus CBS 931.73</name>
    <dbReference type="NCBI Taxonomy" id="1314790"/>
    <lineage>
        <taxon>Eukaryota</taxon>
        <taxon>Fungi</taxon>
        <taxon>Fungi incertae sedis</taxon>
        <taxon>Zoopagomycota</taxon>
        <taxon>Entomophthoromycotina</taxon>
        <taxon>Basidiobolomycetes</taxon>
        <taxon>Basidiobolales</taxon>
        <taxon>Basidiobolaceae</taxon>
        <taxon>Basidiobolus</taxon>
    </lineage>
</organism>
<dbReference type="AlphaFoldDB" id="A0A1Y1ZA37"/>
<proteinExistence type="predicted"/>
<evidence type="ECO:0000313" key="2">
    <source>
        <dbReference type="Proteomes" id="UP000193498"/>
    </source>
</evidence>
<dbReference type="InParanoid" id="A0A1Y1ZA37"/>
<accession>A0A1Y1ZA37</accession>
<comment type="caution">
    <text evidence="1">The sequence shown here is derived from an EMBL/GenBank/DDBJ whole genome shotgun (WGS) entry which is preliminary data.</text>
</comment>
<name>A0A1Y1ZA37_9FUNG</name>